<organism evidence="1 2">
    <name type="scientific">Bipolaris victoriae (strain FI3)</name>
    <name type="common">Victoria blight of oats agent</name>
    <name type="synonym">Cochliobolus victoriae</name>
    <dbReference type="NCBI Taxonomy" id="930091"/>
    <lineage>
        <taxon>Eukaryota</taxon>
        <taxon>Fungi</taxon>
        <taxon>Dikarya</taxon>
        <taxon>Ascomycota</taxon>
        <taxon>Pezizomycotina</taxon>
        <taxon>Dothideomycetes</taxon>
        <taxon>Pleosporomycetidae</taxon>
        <taxon>Pleosporales</taxon>
        <taxon>Pleosporineae</taxon>
        <taxon>Pleosporaceae</taxon>
        <taxon>Bipolaris</taxon>
    </lineage>
</organism>
<accession>W7E588</accession>
<dbReference type="Proteomes" id="UP000054337">
    <property type="component" value="Unassembled WGS sequence"/>
</dbReference>
<evidence type="ECO:0000313" key="1">
    <source>
        <dbReference type="EMBL" id="EUN25598.1"/>
    </source>
</evidence>
<evidence type="ECO:0000313" key="2">
    <source>
        <dbReference type="Proteomes" id="UP000054337"/>
    </source>
</evidence>
<sequence length="142" mass="15815">MGQYDELGQSEAEFVKITNTKFNQINGHTTLWTGTLKETADAEIAGFKSSSYYGDYQIGPAERSEFHEHERPIAICFSGTESVTDLSDSFTLTALDINPAIALLNEKEYEKYLAELHKRKQKLATTAQGAKYCDTSVYSNVA</sequence>
<dbReference type="EMBL" id="KI968750">
    <property type="protein sequence ID" value="EUN25598.1"/>
    <property type="molecule type" value="Genomic_DNA"/>
</dbReference>
<dbReference type="HOGENOM" id="CLU_1815473_0_0_1"/>
<keyword evidence="2" id="KW-1185">Reference proteome</keyword>
<protein>
    <submittedName>
        <fullName evidence="1">Uncharacterized protein</fullName>
    </submittedName>
</protein>
<name>W7E588_BIPV3</name>
<dbReference type="GeneID" id="26251976"/>
<dbReference type="AlphaFoldDB" id="W7E588"/>
<dbReference type="RefSeq" id="XP_014555105.1">
    <property type="nucleotide sequence ID" value="XM_014699619.1"/>
</dbReference>
<reference evidence="1 2" key="1">
    <citation type="journal article" date="2013" name="PLoS Genet.">
        <title>Comparative genome structure, secondary metabolite, and effector coding capacity across Cochliobolus pathogens.</title>
        <authorList>
            <person name="Condon B.J."/>
            <person name="Leng Y."/>
            <person name="Wu D."/>
            <person name="Bushley K.E."/>
            <person name="Ohm R.A."/>
            <person name="Otillar R."/>
            <person name="Martin J."/>
            <person name="Schackwitz W."/>
            <person name="Grimwood J."/>
            <person name="MohdZainudin N."/>
            <person name="Xue C."/>
            <person name="Wang R."/>
            <person name="Manning V.A."/>
            <person name="Dhillon B."/>
            <person name="Tu Z.J."/>
            <person name="Steffenson B.J."/>
            <person name="Salamov A."/>
            <person name="Sun H."/>
            <person name="Lowry S."/>
            <person name="LaButti K."/>
            <person name="Han J."/>
            <person name="Copeland A."/>
            <person name="Lindquist E."/>
            <person name="Barry K."/>
            <person name="Schmutz J."/>
            <person name="Baker S.E."/>
            <person name="Ciuffetti L.M."/>
            <person name="Grigoriev I.V."/>
            <person name="Zhong S."/>
            <person name="Turgeon B.G."/>
        </authorList>
    </citation>
    <scope>NUCLEOTIDE SEQUENCE [LARGE SCALE GENOMIC DNA]</scope>
    <source>
        <strain evidence="1 2">FI3</strain>
    </source>
</reference>
<gene>
    <name evidence="1" type="ORF">COCVIDRAFT_17302</name>
</gene>
<proteinExistence type="predicted"/>